<evidence type="ECO:0000313" key="3">
    <source>
        <dbReference type="Proteomes" id="UP000321533"/>
    </source>
</evidence>
<gene>
    <name evidence="2" type="ORF">FRZ67_02800</name>
</gene>
<keyword evidence="3" id="KW-1185">Reference proteome</keyword>
<evidence type="ECO:0008006" key="4">
    <source>
        <dbReference type="Google" id="ProtNLM"/>
    </source>
</evidence>
<sequence>MKKHLLWLSVVVVVAIAAMSKQVKDVITPAKPVEKSVSFALYKEGNYASDAYNSTSASVHITIEKVNGKNRKTVWEKTFDAQMLKQYPSLQEAMAQTVKVPDVFDSKEHLEVSYTLTYNSKGSELQMQNGMVVNGNENDKVYIGI</sequence>
<dbReference type="OrthoDB" id="686069at2"/>
<dbReference type="KEGG" id="pgin:FRZ67_02800"/>
<feature type="signal peptide" evidence="1">
    <location>
        <begin position="1"/>
        <end position="23"/>
    </location>
</feature>
<evidence type="ECO:0000313" key="2">
    <source>
        <dbReference type="EMBL" id="QEC66285.1"/>
    </source>
</evidence>
<organism evidence="2 3">
    <name type="scientific">Panacibacter ginsenosidivorans</name>
    <dbReference type="NCBI Taxonomy" id="1813871"/>
    <lineage>
        <taxon>Bacteria</taxon>
        <taxon>Pseudomonadati</taxon>
        <taxon>Bacteroidota</taxon>
        <taxon>Chitinophagia</taxon>
        <taxon>Chitinophagales</taxon>
        <taxon>Chitinophagaceae</taxon>
        <taxon>Panacibacter</taxon>
    </lineage>
</organism>
<feature type="chain" id="PRO_5023031272" description="Beta-lactamase-inhibitor-like PepSY-like domain-containing protein" evidence="1">
    <location>
        <begin position="24"/>
        <end position="145"/>
    </location>
</feature>
<proteinExistence type="predicted"/>
<keyword evidence="1" id="KW-0732">Signal</keyword>
<dbReference type="AlphaFoldDB" id="A0A5B8V5E9"/>
<reference evidence="2 3" key="1">
    <citation type="journal article" date="2016" name="Int. J. Syst. Evol. Microbiol.">
        <title>Panacibacter ginsenosidivorans gen. nov., sp. nov., with ginsenoside converting activity isolated from soil of a ginseng field.</title>
        <authorList>
            <person name="Siddiqi M.Z."/>
            <person name="Muhammad Shafi S."/>
            <person name="Choi K.D."/>
            <person name="Im W.T."/>
        </authorList>
    </citation>
    <scope>NUCLEOTIDE SEQUENCE [LARGE SCALE GENOMIC DNA]</scope>
    <source>
        <strain evidence="2 3">Gsoil1550</strain>
    </source>
</reference>
<protein>
    <recommendedName>
        <fullName evidence="4">Beta-lactamase-inhibitor-like PepSY-like domain-containing protein</fullName>
    </recommendedName>
</protein>
<accession>A0A5B8V5E9</accession>
<dbReference type="EMBL" id="CP042435">
    <property type="protein sequence ID" value="QEC66285.1"/>
    <property type="molecule type" value="Genomic_DNA"/>
</dbReference>
<name>A0A5B8V5E9_9BACT</name>
<evidence type="ECO:0000256" key="1">
    <source>
        <dbReference type="SAM" id="SignalP"/>
    </source>
</evidence>
<dbReference type="RefSeq" id="WP_147188085.1">
    <property type="nucleotide sequence ID" value="NZ_CP042435.1"/>
</dbReference>
<dbReference type="Proteomes" id="UP000321533">
    <property type="component" value="Chromosome"/>
</dbReference>